<feature type="transmembrane region" description="Helical" evidence="5">
    <location>
        <begin position="127"/>
        <end position="146"/>
    </location>
</feature>
<dbReference type="PROSITE" id="PS50850">
    <property type="entry name" value="MFS"/>
    <property type="match status" value="1"/>
</dbReference>
<dbReference type="Gene3D" id="1.20.1250.20">
    <property type="entry name" value="MFS general substrate transporter like domains"/>
    <property type="match status" value="1"/>
</dbReference>
<keyword evidence="3 5" id="KW-1133">Transmembrane helix</keyword>
<dbReference type="PANTHER" id="PTHR23508">
    <property type="entry name" value="CARBOXYLIC ACID TRANSPORTER PROTEIN HOMOLOG"/>
    <property type="match status" value="1"/>
</dbReference>
<keyword evidence="2 5" id="KW-0812">Transmembrane</keyword>
<feature type="transmembrane region" description="Helical" evidence="5">
    <location>
        <begin position="265"/>
        <end position="286"/>
    </location>
</feature>
<dbReference type="PANTHER" id="PTHR23508:SF10">
    <property type="entry name" value="CARBOXYLIC ACID TRANSPORTER PROTEIN HOMOLOG"/>
    <property type="match status" value="1"/>
</dbReference>
<gene>
    <name evidence="7" type="ORF">ABDJ38_13410</name>
</gene>
<dbReference type="Proteomes" id="UP001484535">
    <property type="component" value="Unassembled WGS sequence"/>
</dbReference>
<name>A0ABV0D2N9_9SPHN</name>
<evidence type="ECO:0000256" key="2">
    <source>
        <dbReference type="ARBA" id="ARBA00022692"/>
    </source>
</evidence>
<dbReference type="PROSITE" id="PS00217">
    <property type="entry name" value="SUGAR_TRANSPORT_2"/>
    <property type="match status" value="1"/>
</dbReference>
<dbReference type="RefSeq" id="WP_346785626.1">
    <property type="nucleotide sequence ID" value="NZ_JBDLBR010000004.1"/>
</dbReference>
<feature type="transmembrane region" description="Helical" evidence="5">
    <location>
        <begin position="389"/>
        <end position="413"/>
    </location>
</feature>
<evidence type="ECO:0000256" key="1">
    <source>
        <dbReference type="ARBA" id="ARBA00004141"/>
    </source>
</evidence>
<evidence type="ECO:0000256" key="3">
    <source>
        <dbReference type="ARBA" id="ARBA00022989"/>
    </source>
</evidence>
<reference evidence="7 8" key="1">
    <citation type="submission" date="2024-05" db="EMBL/GenBank/DDBJ databases">
        <authorList>
            <person name="Park S."/>
        </authorList>
    </citation>
    <scope>NUCLEOTIDE SEQUENCE [LARGE SCALE GENOMIC DNA]</scope>
    <source>
        <strain evidence="7 8">DGU5</strain>
    </source>
</reference>
<evidence type="ECO:0000256" key="4">
    <source>
        <dbReference type="ARBA" id="ARBA00023136"/>
    </source>
</evidence>
<evidence type="ECO:0000256" key="5">
    <source>
        <dbReference type="SAM" id="Phobius"/>
    </source>
</evidence>
<dbReference type="InterPro" id="IPR005829">
    <property type="entry name" value="Sugar_transporter_CS"/>
</dbReference>
<keyword evidence="8" id="KW-1185">Reference proteome</keyword>
<feature type="transmembrane region" description="Helical" evidence="5">
    <location>
        <begin position="185"/>
        <end position="207"/>
    </location>
</feature>
<protein>
    <submittedName>
        <fullName evidence="7">MFS transporter</fullName>
    </submittedName>
</protein>
<dbReference type="EMBL" id="JBDLBR010000004">
    <property type="protein sequence ID" value="MEN7538175.1"/>
    <property type="molecule type" value="Genomic_DNA"/>
</dbReference>
<feature type="transmembrane region" description="Helical" evidence="5">
    <location>
        <begin position="330"/>
        <end position="349"/>
    </location>
</feature>
<evidence type="ECO:0000259" key="6">
    <source>
        <dbReference type="PROSITE" id="PS50850"/>
    </source>
</evidence>
<comment type="subcellular location">
    <subcellularLocation>
        <location evidence="1">Membrane</location>
        <topology evidence="1">Multi-pass membrane protein</topology>
    </subcellularLocation>
</comment>
<feature type="transmembrane region" description="Helical" evidence="5">
    <location>
        <begin position="355"/>
        <end position="377"/>
    </location>
</feature>
<dbReference type="InterPro" id="IPR011701">
    <property type="entry name" value="MFS"/>
</dbReference>
<evidence type="ECO:0000313" key="8">
    <source>
        <dbReference type="Proteomes" id="UP001484535"/>
    </source>
</evidence>
<dbReference type="InterPro" id="IPR020846">
    <property type="entry name" value="MFS_dom"/>
</dbReference>
<feature type="transmembrane region" description="Helical" evidence="5">
    <location>
        <begin position="306"/>
        <end position="323"/>
    </location>
</feature>
<proteinExistence type="predicted"/>
<evidence type="ECO:0000313" key="7">
    <source>
        <dbReference type="EMBL" id="MEN7538175.1"/>
    </source>
</evidence>
<dbReference type="InterPro" id="IPR036259">
    <property type="entry name" value="MFS_trans_sf"/>
</dbReference>
<comment type="caution">
    <text evidence="7">The sequence shown here is derived from an EMBL/GenBank/DDBJ whole genome shotgun (WGS) entry which is preliminary data.</text>
</comment>
<feature type="transmembrane region" description="Helical" evidence="5">
    <location>
        <begin position="99"/>
        <end position="121"/>
    </location>
</feature>
<dbReference type="SUPFAM" id="SSF103473">
    <property type="entry name" value="MFS general substrate transporter"/>
    <property type="match status" value="1"/>
</dbReference>
<feature type="transmembrane region" description="Helical" evidence="5">
    <location>
        <begin position="433"/>
        <end position="454"/>
    </location>
</feature>
<accession>A0ABV0D2N9</accession>
<feature type="domain" description="Major facilitator superfamily (MFS) profile" evidence="6">
    <location>
        <begin position="33"/>
        <end position="462"/>
    </location>
</feature>
<dbReference type="Pfam" id="PF07690">
    <property type="entry name" value="MFS_1"/>
    <property type="match status" value="1"/>
</dbReference>
<sequence>MATPDPGAPLVLPANDPRRVLGERAMTLPQYLVVAVCVAVNMIDGYDILAISLAASSLKAAWGLSDAQLGTLLATHLAGMALGALAVSPVADQWGRRPAILTCLVLMSIGMVICALSQSYWSMMAGRLITGLGIGGMTSTVGMLALEYASFRRREFSGSVVASAYPVGTIIGAFVAASALDQFDWRAIFWVGAVLSALLLPLAILLMSESLDFLLGRQPKGALTKANGVLRRMGIAELAELPPKPAGAEGAVLREIRQKVHVKELLKLFLAHALNMFGWYFIIQWAPPLIAEASGDAVLGARYSQYFSYGGIIGGLTAGYLCGRLGTRRVMWVTMLGMGGLIALFGQAIGEPATVLWLAPLIGAALFGSATANWLTIAFAFPPQLRATGLGFATTAGRIGAVGGPYVGGLLLATRETGALELAGQTWPMTLSIGAVCAIIALSSVLSALTFHFARRLEPQRKG</sequence>
<feature type="transmembrane region" description="Helical" evidence="5">
    <location>
        <begin position="31"/>
        <end position="55"/>
    </location>
</feature>
<keyword evidence="4 5" id="KW-0472">Membrane</keyword>
<organism evidence="7 8">
    <name type="scientific">Aurantiacibacter flavus</name>
    <dbReference type="NCBI Taxonomy" id="3145232"/>
    <lineage>
        <taxon>Bacteria</taxon>
        <taxon>Pseudomonadati</taxon>
        <taxon>Pseudomonadota</taxon>
        <taxon>Alphaproteobacteria</taxon>
        <taxon>Sphingomonadales</taxon>
        <taxon>Erythrobacteraceae</taxon>
        <taxon>Aurantiacibacter</taxon>
    </lineage>
</organism>
<feature type="transmembrane region" description="Helical" evidence="5">
    <location>
        <begin position="67"/>
        <end position="87"/>
    </location>
</feature>
<feature type="transmembrane region" description="Helical" evidence="5">
    <location>
        <begin position="158"/>
        <end position="179"/>
    </location>
</feature>
<dbReference type="PROSITE" id="PS00216">
    <property type="entry name" value="SUGAR_TRANSPORT_1"/>
    <property type="match status" value="1"/>
</dbReference>